<proteinExistence type="predicted"/>
<dbReference type="KEGG" id="vg:62648713"/>
<dbReference type="InterPro" id="IPR027417">
    <property type="entry name" value="P-loop_NTPase"/>
</dbReference>
<dbReference type="Gene3D" id="3.40.50.300">
    <property type="entry name" value="P-loop containing nucleotide triphosphate hydrolases"/>
    <property type="match status" value="1"/>
</dbReference>
<dbReference type="Proteomes" id="UP000244331">
    <property type="component" value="Segment"/>
</dbReference>
<dbReference type="InterPro" id="IPR005021">
    <property type="entry name" value="Terminase_largesu-like"/>
</dbReference>
<evidence type="ECO:0000313" key="3">
    <source>
        <dbReference type="Proteomes" id="UP000244331"/>
    </source>
</evidence>
<accession>A0A2R3ZZF5</accession>
<dbReference type="InterPro" id="IPR046461">
    <property type="entry name" value="TerL_ATPase"/>
</dbReference>
<dbReference type="GeneID" id="62648713"/>
<dbReference type="PANTHER" id="PTHR41287">
    <property type="match status" value="1"/>
</dbReference>
<protein>
    <submittedName>
        <fullName evidence="2">Terminase</fullName>
    </submittedName>
</protein>
<sequence length="485" mass="53438">MSEQPYPDIAPWPPARWTPPLSEDFPSAFDGYRELFRLIWLAAFGYALEAWQEAAVRHALELYPPGHRRAGQLRWRQVVISLGRQNGKTEIAAAIGLWALLMKVAPSVVGLATSAEQARLVYKRTMRAIRGTPQLARRFKALTETRGIQTKDGGQYEIKAAKSAALQGIPIDVGLVDELHILLRALWFDLVNGMGGRPNCLVVGITTAGDEGSELLLHLYDEGQRAIDAGPDARFGFYCWEALQAARPDDDDELGRELARANPSIASGRVDLENAIIEVRSMPEPDAIRYRLNRFVASVSEFITAAMWGDNFVREDWPAGVAPIFTIDRTPEWTAATIGAFGKRPDARIYCDVAASIVRPTLSQLVELCVALNAAHAPATFAMDAFTLRDLGRELELRGLPVTMVGHADIMNGSALFYAKLQQQLLAHPGHELLARQIPLTKRKDSDGGFKISRQASSADIDGVMGHVIGVQVTENHRDNSLQLF</sequence>
<feature type="domain" description="Terminase large subunit-like ATPase" evidence="1">
    <location>
        <begin position="66"/>
        <end position="213"/>
    </location>
</feature>
<organism evidence="2 3">
    <name type="scientific">Microbacterium phage BonaeVitae</name>
    <dbReference type="NCBI Taxonomy" id="2126925"/>
    <lineage>
        <taxon>Viruses</taxon>
        <taxon>Duplodnaviria</taxon>
        <taxon>Heunggongvirae</taxon>
        <taxon>Uroviricota</taxon>
        <taxon>Caudoviricetes</taxon>
        <taxon>Orlajensenviridae</taxon>
        <taxon>Pelczarvirinae</taxon>
        <taxon>Bonaevitaevirus</taxon>
        <taxon>Bonaevitaevirus bonaevitae</taxon>
    </lineage>
</organism>
<dbReference type="PANTHER" id="PTHR41287:SF1">
    <property type="entry name" value="PROTEIN YMFN"/>
    <property type="match status" value="1"/>
</dbReference>
<dbReference type="Pfam" id="PF03354">
    <property type="entry name" value="TerL_ATPase"/>
    <property type="match status" value="1"/>
</dbReference>
<reference evidence="2 3" key="1">
    <citation type="submission" date="2018-03" db="EMBL/GenBank/DDBJ databases">
        <authorList>
            <person name="Stanton A.-C.J."/>
            <person name="Heskett L."/>
            <person name="Lambert A."/>
            <person name="Linder D."/>
            <person name="Novinski D."/>
            <person name="Bricker J."/>
            <person name="Garlena R.A."/>
            <person name="Russell D.A."/>
            <person name="Pope W.H."/>
            <person name="Jacobs-Sera D."/>
            <person name="Hatfull G.F."/>
        </authorList>
    </citation>
    <scope>NUCLEOTIDE SEQUENCE [LARGE SCALE GENOMIC DNA]</scope>
</reference>
<gene>
    <name evidence="2" type="primary">3</name>
    <name evidence="2" type="ORF">SEA_BONAEVITAE_3</name>
</gene>
<dbReference type="EMBL" id="MH045556">
    <property type="protein sequence ID" value="AVR56153.1"/>
    <property type="molecule type" value="Genomic_DNA"/>
</dbReference>
<keyword evidence="3" id="KW-1185">Reference proteome</keyword>
<name>A0A2R3ZZF5_9CAUD</name>
<evidence type="ECO:0000259" key="1">
    <source>
        <dbReference type="Pfam" id="PF03354"/>
    </source>
</evidence>
<dbReference type="RefSeq" id="YP_009996789.1">
    <property type="nucleotide sequence ID" value="NC_052940.1"/>
</dbReference>
<evidence type="ECO:0000313" key="2">
    <source>
        <dbReference type="EMBL" id="AVR56153.1"/>
    </source>
</evidence>